<accession>A0A2B7Y4Q4</accession>
<feature type="region of interest" description="Disordered" evidence="1">
    <location>
        <begin position="1"/>
        <end position="24"/>
    </location>
</feature>
<evidence type="ECO:0000256" key="1">
    <source>
        <dbReference type="SAM" id="MobiDB-lite"/>
    </source>
</evidence>
<evidence type="ECO:0000313" key="3">
    <source>
        <dbReference type="Proteomes" id="UP000223968"/>
    </source>
</evidence>
<keyword evidence="3" id="KW-1185">Reference proteome</keyword>
<reference evidence="2 3" key="1">
    <citation type="submission" date="2017-10" db="EMBL/GenBank/DDBJ databases">
        <title>Comparative genomics in systemic dimorphic fungi from Ajellomycetaceae.</title>
        <authorList>
            <person name="Munoz J.F."/>
            <person name="Mcewen J.G."/>
            <person name="Clay O.K."/>
            <person name="Cuomo C.A."/>
        </authorList>
    </citation>
    <scope>NUCLEOTIDE SEQUENCE [LARGE SCALE GENOMIC DNA]</scope>
    <source>
        <strain evidence="2 3">UAMH5409</strain>
    </source>
</reference>
<proteinExistence type="predicted"/>
<dbReference type="Proteomes" id="UP000223968">
    <property type="component" value="Unassembled WGS sequence"/>
</dbReference>
<organism evidence="2 3">
    <name type="scientific">Helicocarpus griseus UAMH5409</name>
    <dbReference type="NCBI Taxonomy" id="1447875"/>
    <lineage>
        <taxon>Eukaryota</taxon>
        <taxon>Fungi</taxon>
        <taxon>Dikarya</taxon>
        <taxon>Ascomycota</taxon>
        <taxon>Pezizomycotina</taxon>
        <taxon>Eurotiomycetes</taxon>
        <taxon>Eurotiomycetidae</taxon>
        <taxon>Onygenales</taxon>
        <taxon>Ajellomycetaceae</taxon>
        <taxon>Helicocarpus</taxon>
    </lineage>
</organism>
<dbReference type="AlphaFoldDB" id="A0A2B7Y4Q4"/>
<protein>
    <submittedName>
        <fullName evidence="2">Uncharacterized protein</fullName>
    </submittedName>
</protein>
<gene>
    <name evidence="2" type="ORF">AJ79_01979</name>
</gene>
<name>A0A2B7Y4Q4_9EURO</name>
<dbReference type="EMBL" id="PDNB01000019">
    <property type="protein sequence ID" value="PGH16210.1"/>
    <property type="molecule type" value="Genomic_DNA"/>
</dbReference>
<comment type="caution">
    <text evidence="2">The sequence shown here is derived from an EMBL/GenBank/DDBJ whole genome shotgun (WGS) entry which is preliminary data.</text>
</comment>
<dbReference type="OrthoDB" id="4188466at2759"/>
<evidence type="ECO:0000313" key="2">
    <source>
        <dbReference type="EMBL" id="PGH16210.1"/>
    </source>
</evidence>
<feature type="compositionally biased region" description="Pro residues" evidence="1">
    <location>
        <begin position="8"/>
        <end position="21"/>
    </location>
</feature>
<sequence length="255" mass="28421">MAEHSVPRSPPSPPIASPRPTPATLTDLESITTRLERQLLLIKDRSFNRVHRKIDAVLAKMARGEDVFREFGIVKRAVAGVAAAVKGSGQLTTKTVGDDEVVLREMEAVRQEVRAVRAVVINQWVRRLEGQIVRVPPARSVRSADDKEKEWVGGSAFPETVRDFWRLGDIEMKASLIQLAELYAGDIGSWEDWRRVERNDPSAARFLTLQDAVTECPMRCLRVLAAAWGLAFDLLERPSDVAMEVGGVQSEANRK</sequence>
<dbReference type="STRING" id="1447875.A0A2B7Y4Q4"/>